<organism evidence="2">
    <name type="scientific">marine metagenome</name>
    <dbReference type="NCBI Taxonomy" id="408172"/>
    <lineage>
        <taxon>unclassified sequences</taxon>
        <taxon>metagenomes</taxon>
        <taxon>ecological metagenomes</taxon>
    </lineage>
</organism>
<proteinExistence type="predicted"/>
<protein>
    <submittedName>
        <fullName evidence="2">Uncharacterized protein</fullName>
    </submittedName>
</protein>
<keyword evidence="1" id="KW-1133">Transmembrane helix</keyword>
<keyword evidence="1" id="KW-0812">Transmembrane</keyword>
<dbReference type="EMBL" id="UINC01126284">
    <property type="protein sequence ID" value="SVD04663.1"/>
    <property type="molecule type" value="Genomic_DNA"/>
</dbReference>
<gene>
    <name evidence="2" type="ORF">METZ01_LOCUS357517</name>
</gene>
<sequence length="48" mass="5313">MLRKNGMVMNLIIKVLKIVRISQTLMVIGMISPVVIPSMASSNLINED</sequence>
<evidence type="ECO:0000313" key="2">
    <source>
        <dbReference type="EMBL" id="SVD04663.1"/>
    </source>
</evidence>
<name>A0A382S473_9ZZZZ</name>
<reference evidence="2" key="1">
    <citation type="submission" date="2018-05" db="EMBL/GenBank/DDBJ databases">
        <authorList>
            <person name="Lanie J.A."/>
            <person name="Ng W.-L."/>
            <person name="Kazmierczak K.M."/>
            <person name="Andrzejewski T.M."/>
            <person name="Davidsen T.M."/>
            <person name="Wayne K.J."/>
            <person name="Tettelin H."/>
            <person name="Glass J.I."/>
            <person name="Rusch D."/>
            <person name="Podicherti R."/>
            <person name="Tsui H.-C.T."/>
            <person name="Winkler M.E."/>
        </authorList>
    </citation>
    <scope>NUCLEOTIDE SEQUENCE</scope>
</reference>
<keyword evidence="1" id="KW-0472">Membrane</keyword>
<feature type="transmembrane region" description="Helical" evidence="1">
    <location>
        <begin position="21"/>
        <end position="40"/>
    </location>
</feature>
<evidence type="ECO:0000256" key="1">
    <source>
        <dbReference type="SAM" id="Phobius"/>
    </source>
</evidence>
<accession>A0A382S473</accession>
<dbReference type="AlphaFoldDB" id="A0A382S473"/>